<evidence type="ECO:0000256" key="1">
    <source>
        <dbReference type="ARBA" id="ARBA00009717"/>
    </source>
</evidence>
<dbReference type="NCBIfam" id="TIGR03396">
    <property type="entry name" value="PC_PLC"/>
    <property type="match status" value="1"/>
</dbReference>
<proteinExistence type="inferred from homology"/>
<protein>
    <recommendedName>
        <fullName evidence="2">phospholipase C</fullName>
        <ecNumber evidence="2">3.1.4.3</ecNumber>
    </recommendedName>
</protein>
<dbReference type="EMBL" id="CP063849">
    <property type="protein sequence ID" value="QOY89021.1"/>
    <property type="molecule type" value="Genomic_DNA"/>
</dbReference>
<dbReference type="InterPro" id="IPR008475">
    <property type="entry name" value="PLipase_C_C"/>
</dbReference>
<dbReference type="GO" id="GO:0034480">
    <property type="term" value="F:phosphatidylcholine phospholipase C activity"/>
    <property type="evidence" value="ECO:0007669"/>
    <property type="project" value="UniProtKB-EC"/>
</dbReference>
<evidence type="ECO:0000259" key="4">
    <source>
        <dbReference type="Pfam" id="PF05506"/>
    </source>
</evidence>
<evidence type="ECO:0000256" key="3">
    <source>
        <dbReference type="ARBA" id="ARBA00022801"/>
    </source>
</evidence>
<feature type="domain" description="Bacterial phospholipase C C-terminal" evidence="4">
    <location>
        <begin position="635"/>
        <end position="733"/>
    </location>
</feature>
<dbReference type="InterPro" id="IPR017767">
    <property type="entry name" value="PC-PLC"/>
</dbReference>
<keyword evidence="3" id="KW-0378">Hydrolase</keyword>
<reference evidence="5 6" key="1">
    <citation type="submission" date="2020-10" db="EMBL/GenBank/DDBJ databases">
        <title>Complete genome sequence of Paludibaculum fermentans P105T, a facultatively anaerobic acidobacterium capable of dissimilatory Fe(III) reduction.</title>
        <authorList>
            <person name="Dedysh S.N."/>
            <person name="Beletsky A.V."/>
            <person name="Kulichevskaya I.S."/>
            <person name="Mardanov A.V."/>
            <person name="Ravin N.V."/>
        </authorList>
    </citation>
    <scope>NUCLEOTIDE SEQUENCE [LARGE SCALE GENOMIC DNA]</scope>
    <source>
        <strain evidence="5 6">P105</strain>
    </source>
</reference>
<feature type="domain" description="Bacterial phospholipase C C-terminal" evidence="4">
    <location>
        <begin position="742"/>
        <end position="829"/>
    </location>
</feature>
<evidence type="ECO:0000313" key="5">
    <source>
        <dbReference type="EMBL" id="QOY89021.1"/>
    </source>
</evidence>
<dbReference type="InterPro" id="IPR017850">
    <property type="entry name" value="Alkaline_phosphatase_core_sf"/>
</dbReference>
<evidence type="ECO:0000313" key="6">
    <source>
        <dbReference type="Proteomes" id="UP000593892"/>
    </source>
</evidence>
<dbReference type="EC" id="3.1.4.3" evidence="2"/>
<dbReference type="PANTHER" id="PTHR31956">
    <property type="entry name" value="NON-SPECIFIC PHOSPHOLIPASE C4-RELATED"/>
    <property type="match status" value="1"/>
</dbReference>
<dbReference type="Pfam" id="PF05506">
    <property type="entry name" value="PLipase_C_C"/>
    <property type="match status" value="2"/>
</dbReference>
<organism evidence="5 6">
    <name type="scientific">Paludibaculum fermentans</name>
    <dbReference type="NCBI Taxonomy" id="1473598"/>
    <lineage>
        <taxon>Bacteria</taxon>
        <taxon>Pseudomonadati</taxon>
        <taxon>Acidobacteriota</taxon>
        <taxon>Terriglobia</taxon>
        <taxon>Bryobacterales</taxon>
        <taxon>Bryobacteraceae</taxon>
        <taxon>Paludibaculum</taxon>
    </lineage>
</organism>
<dbReference type="RefSeq" id="WP_194450683.1">
    <property type="nucleotide sequence ID" value="NZ_CP063849.1"/>
</dbReference>
<dbReference type="Proteomes" id="UP000593892">
    <property type="component" value="Chromosome"/>
</dbReference>
<comment type="similarity">
    <text evidence="1">Belongs to the bacterial phospholipase C family.</text>
</comment>
<dbReference type="KEGG" id="pfer:IRI77_03420"/>
<gene>
    <name evidence="5" type="ORF">IRI77_03420</name>
</gene>
<dbReference type="InterPro" id="IPR006311">
    <property type="entry name" value="TAT_signal"/>
</dbReference>
<dbReference type="SUPFAM" id="SSF53649">
    <property type="entry name" value="Alkaline phosphatase-like"/>
    <property type="match status" value="1"/>
</dbReference>
<dbReference type="GO" id="GO:0016042">
    <property type="term" value="P:lipid catabolic process"/>
    <property type="evidence" value="ECO:0007669"/>
    <property type="project" value="InterPro"/>
</dbReference>
<dbReference type="InterPro" id="IPR007312">
    <property type="entry name" value="Phosphoesterase"/>
</dbReference>
<dbReference type="AlphaFoldDB" id="A0A7S7NSR2"/>
<dbReference type="PANTHER" id="PTHR31956:SF1">
    <property type="entry name" value="NON-SPECIFIC PHOSPHOLIPASE C1"/>
    <property type="match status" value="1"/>
</dbReference>
<dbReference type="Pfam" id="PF04185">
    <property type="entry name" value="Phosphoesterase"/>
    <property type="match status" value="2"/>
</dbReference>
<accession>A0A7S7NSR2</accession>
<keyword evidence="6" id="KW-1185">Reference proteome</keyword>
<dbReference type="PROSITE" id="PS51318">
    <property type="entry name" value="TAT"/>
    <property type="match status" value="1"/>
</dbReference>
<sequence>MSTRRDFFKRAAALSGSASLTRSLLASVQRASAIEPTPGSSYLDAEHIVVLMQENRSFDHCYGRLRGVRGFNDPRAVELPDRKPVWLQTNDKGETYAPFRLNIKDTKATWLGSLPHSWRDQTDARNLGNHDKWLQSKESGRKECVGMPLTLGYYDRDDVPFYYAIADAFTVCDQHFCSSLTGTTPNRLYLWTGTVREKPELQSVPNVRNSEVDYGVPGRWTTFPERLEDAGISWKIYQNELSVPTGFSDEEEAWLANFTDNPIEFFEQFNVGASANYRKELERLSKVLPGEVEALKKQVDARTDQSTETRKLRKQLADQERLLAFVKVEQPKWTDEAVAKLTPRQRSLHDKAFATNTGDPDYRSLEYVEYQDGAESRRMPMPKGDVLHQFRKDVEGGSLPAVSWLVAPENFSDHPGAPWYGAWYVAEALNILTRNPEVWKKTIFVLTYDENDGYFDHVPPFVAPDPGNPESGKTSPGLQAELEYLPLEQDLKRRPRSEARGGSIGLGYRVPLVVASPWSRGGYVCSQVFDHTSVLQLMENVLSRRLGKPIRETNITNWRRAVCGDLSSVFHQAPEDSSRPLPFPARKQFLEGIHKAQFKPMPAGYRLLTDADIEKGRTRLAEADWMPHQEPGTRPSAALPYQLYAEASLSQDRKSVEISLRAANEFFGARSAGSPFHVYTPGSFRGGTALRTRAYAVTAGESLSDLWALEGFERGLYHLRICGPNGFYREVAGAAGDPELALHCEYQRDSEAGGTPTGNVVLELSNRSSGQALHLQVRDNAYGGAARAVELRPGGTELVVLNLERSQRWYDFSVTVDGAAGYLRRYAGHVETGRAGFSDPAMGR</sequence>
<evidence type="ECO:0000256" key="2">
    <source>
        <dbReference type="ARBA" id="ARBA00012018"/>
    </source>
</evidence>
<name>A0A7S7NSR2_PALFE</name>
<dbReference type="Gene3D" id="3.40.720.10">
    <property type="entry name" value="Alkaline Phosphatase, subunit A"/>
    <property type="match status" value="2"/>
</dbReference>